<keyword evidence="2" id="KW-0812">Transmembrane</keyword>
<evidence type="ECO:0000313" key="3">
    <source>
        <dbReference type="EMBL" id="BDT57573.1"/>
    </source>
</evidence>
<evidence type="ECO:0000256" key="2">
    <source>
        <dbReference type="SAM" id="Phobius"/>
    </source>
</evidence>
<accession>A0ABN6TAJ2</accession>
<evidence type="ECO:0000256" key="1">
    <source>
        <dbReference type="SAM" id="MobiDB-lite"/>
    </source>
</evidence>
<keyword evidence="2" id="KW-0472">Membrane</keyword>
<feature type="transmembrane region" description="Helical" evidence="2">
    <location>
        <begin position="57"/>
        <end position="76"/>
    </location>
</feature>
<evidence type="ECO:0000313" key="4">
    <source>
        <dbReference type="Proteomes" id="UP001163336"/>
    </source>
</evidence>
<reference evidence="3" key="1">
    <citation type="submission" date="2022-11" db="EMBL/GenBank/DDBJ databases">
        <title>Isolation and characterization of PLA-degrading bacterium Massilia sp. from Antarctic soil.</title>
        <authorList>
            <person name="Sato K."/>
            <person name="Gomez-Fuentes C."/>
            <person name="Ahmad S.A."/>
            <person name="Zulkharnain A."/>
        </authorList>
    </citation>
    <scope>NUCLEOTIDE SEQUENCE</scope>
    <source>
        <strain evidence="3">N-3</strain>
    </source>
</reference>
<feature type="region of interest" description="Disordered" evidence="1">
    <location>
        <begin position="1"/>
        <end position="22"/>
    </location>
</feature>
<organism evidence="3 4">
    <name type="scientific">Massilia varians</name>
    <dbReference type="NCBI Taxonomy" id="457921"/>
    <lineage>
        <taxon>Bacteria</taxon>
        <taxon>Pseudomonadati</taxon>
        <taxon>Pseudomonadota</taxon>
        <taxon>Betaproteobacteria</taxon>
        <taxon>Burkholderiales</taxon>
        <taxon>Oxalobacteraceae</taxon>
        <taxon>Telluria group</taxon>
        <taxon>Massilia</taxon>
    </lineage>
</organism>
<name>A0ABN6TAJ2_9BURK</name>
<proteinExistence type="predicted"/>
<keyword evidence="2" id="KW-1133">Transmembrane helix</keyword>
<sequence>MIRERQQMQHRTSFPWHPRKSSSTAELIARVLHVLVGLALFCGSVWAAAYIDSPYQVIYIVTMLLSLLMIGSGLYARRETVFKAFLGYWC</sequence>
<dbReference type="EMBL" id="AP026966">
    <property type="protein sequence ID" value="BDT57573.1"/>
    <property type="molecule type" value="Genomic_DNA"/>
</dbReference>
<dbReference type="Proteomes" id="UP001163336">
    <property type="component" value="Chromosome"/>
</dbReference>
<keyword evidence="4" id="KW-1185">Reference proteome</keyword>
<gene>
    <name evidence="3" type="ORF">MasN3_10670</name>
</gene>
<protein>
    <submittedName>
        <fullName evidence="3">Uncharacterized protein</fullName>
    </submittedName>
</protein>